<dbReference type="GO" id="GO:0008311">
    <property type="term" value="F:double-stranded DNA 3'-5' DNA exonuclease activity"/>
    <property type="evidence" value="ECO:0007669"/>
    <property type="project" value="InterPro"/>
</dbReference>
<dbReference type="InterPro" id="IPR020847">
    <property type="entry name" value="AP_endonuclease_F1_BS"/>
</dbReference>
<sequence length="259" mass="29972">MFKVATFNANSVRSRLPLIAEWLAREKPDVLCLQETKVQDPEFPAQFFRERGYHVAFRGQKAHAGVALASRVEPTEVAFGLDDDGPPDEARLVRATLDGIPIVNTYVPQGQSVESPLFAYKLEWLRRLRDYFARHFSPREPVLWCGDLNVAPGEIDVHDPKRLMNHVDFHPEARAALERVREWGFVDVFRRHHPNEPGQYTFWDYRVPGALDRNVGWRVDHIWATPPLAERSVRAWIDRDARRAEKPSDHTFLVAEFEV</sequence>
<evidence type="ECO:0000256" key="6">
    <source>
        <dbReference type="PIRSR" id="PIRSR604808-2"/>
    </source>
</evidence>
<evidence type="ECO:0000256" key="2">
    <source>
        <dbReference type="ARBA" id="ARBA00022723"/>
    </source>
</evidence>
<dbReference type="PROSITE" id="PS00726">
    <property type="entry name" value="AP_NUCLEASE_F1_1"/>
    <property type="match status" value="1"/>
</dbReference>
<comment type="similarity">
    <text evidence="1">Belongs to the DNA repair enzymes AP/ExoA family.</text>
</comment>
<accession>A0A410FTJ3</accession>
<keyword evidence="4 6" id="KW-0460">Magnesium</keyword>
<dbReference type="Gene3D" id="3.60.10.10">
    <property type="entry name" value="Endonuclease/exonuclease/phosphatase"/>
    <property type="match status" value="1"/>
</dbReference>
<feature type="binding site" evidence="6">
    <location>
        <position position="149"/>
    </location>
    <ligand>
        <name>Mg(2+)</name>
        <dbReference type="ChEBI" id="CHEBI:18420"/>
        <label>1</label>
    </ligand>
</feature>
<feature type="binding site" evidence="6">
    <location>
        <position position="249"/>
    </location>
    <ligand>
        <name>Mg(2+)</name>
        <dbReference type="ChEBI" id="CHEBI:18420"/>
        <label>1</label>
    </ligand>
</feature>
<dbReference type="AlphaFoldDB" id="A0A410FTJ3"/>
<dbReference type="Pfam" id="PF03372">
    <property type="entry name" value="Exo_endo_phos"/>
    <property type="match status" value="1"/>
</dbReference>
<comment type="cofactor">
    <cofactor evidence="6">
        <name>Mg(2+)</name>
        <dbReference type="ChEBI" id="CHEBI:18420"/>
    </cofactor>
    <cofactor evidence="6">
        <name>Mn(2+)</name>
        <dbReference type="ChEBI" id="CHEBI:29035"/>
    </cofactor>
    <text evidence="6">Probably binds two magnesium or manganese ions per subunit.</text>
</comment>
<dbReference type="InterPro" id="IPR005135">
    <property type="entry name" value="Endo/exonuclease/phosphatase"/>
</dbReference>
<evidence type="ECO:0000313" key="9">
    <source>
        <dbReference type="EMBL" id="QAA76250.1"/>
    </source>
</evidence>
<feature type="site" description="Transition state stabilizer" evidence="7">
    <location>
        <position position="149"/>
    </location>
</feature>
<evidence type="ECO:0000259" key="8">
    <source>
        <dbReference type="Pfam" id="PF03372"/>
    </source>
</evidence>
<organism evidence="9 10">
    <name type="scientific">Bipolaricaulis sibiricus</name>
    <dbReference type="NCBI Taxonomy" id="2501609"/>
    <lineage>
        <taxon>Bacteria</taxon>
        <taxon>Candidatus Bipolaricaulota</taxon>
        <taxon>Candidatus Bipolaricaulia</taxon>
        <taxon>Candidatus Bipolaricaulales</taxon>
        <taxon>Candidatus Bipolaricaulaceae</taxon>
        <taxon>Candidatus Bipolaricaulis</taxon>
    </lineage>
</organism>
<name>A0A410FTJ3_BIPS1</name>
<dbReference type="Proteomes" id="UP000287233">
    <property type="component" value="Chromosome"/>
</dbReference>
<keyword evidence="2 6" id="KW-0479">Metal-binding</keyword>
<feature type="binding site" evidence="6">
    <location>
        <position position="35"/>
    </location>
    <ligand>
        <name>Mg(2+)</name>
        <dbReference type="ChEBI" id="CHEBI:18420"/>
        <label>1</label>
    </ligand>
</feature>
<dbReference type="NCBIfam" id="TIGR00633">
    <property type="entry name" value="xth"/>
    <property type="match status" value="1"/>
</dbReference>
<dbReference type="GO" id="GO:0006281">
    <property type="term" value="P:DNA repair"/>
    <property type="evidence" value="ECO:0007669"/>
    <property type="project" value="InterPro"/>
</dbReference>
<feature type="binding site" evidence="6">
    <location>
        <position position="250"/>
    </location>
    <ligand>
        <name>Mg(2+)</name>
        <dbReference type="ChEBI" id="CHEBI:18420"/>
        <label>1</label>
    </ligand>
</feature>
<dbReference type="EMBL" id="CP034928">
    <property type="protein sequence ID" value="QAA76250.1"/>
    <property type="molecule type" value="Genomic_DNA"/>
</dbReference>
<dbReference type="CDD" id="cd09086">
    <property type="entry name" value="ExoIII-like_AP-endo"/>
    <property type="match status" value="1"/>
</dbReference>
<feature type="site" description="Important for catalytic activity" evidence="7">
    <location>
        <position position="220"/>
    </location>
</feature>
<dbReference type="GO" id="GO:0004519">
    <property type="term" value="F:endonuclease activity"/>
    <property type="evidence" value="ECO:0007669"/>
    <property type="project" value="InterPro"/>
</dbReference>
<protein>
    <submittedName>
        <fullName evidence="9">Exodeoxyribonuclease III</fullName>
    </submittedName>
</protein>
<feature type="site" description="Interaction with DNA substrate" evidence="7">
    <location>
        <position position="250"/>
    </location>
</feature>
<evidence type="ECO:0000256" key="5">
    <source>
        <dbReference type="PIRSR" id="PIRSR604808-1"/>
    </source>
</evidence>
<dbReference type="PROSITE" id="PS51435">
    <property type="entry name" value="AP_NUCLEASE_F1_4"/>
    <property type="match status" value="1"/>
</dbReference>
<dbReference type="GO" id="GO:0046872">
    <property type="term" value="F:metal ion binding"/>
    <property type="evidence" value="ECO:0007669"/>
    <property type="project" value="UniProtKB-KW"/>
</dbReference>
<dbReference type="GO" id="GO:0003677">
    <property type="term" value="F:DNA binding"/>
    <property type="evidence" value="ECO:0007669"/>
    <property type="project" value="InterPro"/>
</dbReference>
<dbReference type="NCBIfam" id="TIGR00195">
    <property type="entry name" value="exoDNase_III"/>
    <property type="match status" value="1"/>
</dbReference>
<dbReference type="InterPro" id="IPR004808">
    <property type="entry name" value="AP_endonuc_1"/>
</dbReference>
<proteinExistence type="inferred from homology"/>
<evidence type="ECO:0000256" key="1">
    <source>
        <dbReference type="ARBA" id="ARBA00007092"/>
    </source>
</evidence>
<evidence type="ECO:0000313" key="10">
    <source>
        <dbReference type="Proteomes" id="UP000287233"/>
    </source>
</evidence>
<evidence type="ECO:0000256" key="7">
    <source>
        <dbReference type="PIRSR" id="PIRSR604808-3"/>
    </source>
</evidence>
<evidence type="ECO:0000256" key="4">
    <source>
        <dbReference type="ARBA" id="ARBA00022842"/>
    </source>
</evidence>
<keyword evidence="6" id="KW-0464">Manganese</keyword>
<keyword evidence="3" id="KW-0378">Hydrolase</keyword>
<feature type="domain" description="Endonuclease/exonuclease/phosphatase" evidence="8">
    <location>
        <begin position="5"/>
        <end position="250"/>
    </location>
</feature>
<reference evidence="10" key="1">
    <citation type="submission" date="2018-12" db="EMBL/GenBank/DDBJ databases">
        <title>Complete genome sequence of an uncultured bacterium of the candidate phylum Bipolaricaulota.</title>
        <authorList>
            <person name="Kadnikov V.V."/>
            <person name="Mardanov A.V."/>
            <person name="Beletsky A.V."/>
            <person name="Frank Y.A."/>
            <person name="Karnachuk O.V."/>
            <person name="Ravin N.V."/>
        </authorList>
    </citation>
    <scope>NUCLEOTIDE SEQUENCE [LARGE SCALE GENOMIC DNA]</scope>
</reference>
<dbReference type="KEGG" id="bih:BIP78_0484"/>
<feature type="binding site" evidence="6">
    <location>
        <position position="147"/>
    </location>
    <ligand>
        <name>Mg(2+)</name>
        <dbReference type="ChEBI" id="CHEBI:18420"/>
        <label>1</label>
    </ligand>
</feature>
<feature type="active site" description="Proton acceptor" evidence="5">
    <location>
        <position position="250"/>
    </location>
</feature>
<dbReference type="InterPro" id="IPR036691">
    <property type="entry name" value="Endo/exonu/phosph_ase_sf"/>
</dbReference>
<dbReference type="PANTHER" id="PTHR43250:SF2">
    <property type="entry name" value="EXODEOXYRIBONUCLEASE III"/>
    <property type="match status" value="1"/>
</dbReference>
<gene>
    <name evidence="9" type="ORF">BIP78_0484</name>
</gene>
<dbReference type="PANTHER" id="PTHR43250">
    <property type="entry name" value="EXODEOXYRIBONUCLEASE III"/>
    <property type="match status" value="1"/>
</dbReference>
<feature type="active site" evidence="5">
    <location>
        <position position="106"/>
    </location>
</feature>
<feature type="active site" description="Proton donor/acceptor" evidence="5">
    <location>
        <position position="147"/>
    </location>
</feature>
<dbReference type="InterPro" id="IPR037493">
    <property type="entry name" value="ExoIII-like"/>
</dbReference>
<feature type="binding site" evidence="6">
    <location>
        <position position="8"/>
    </location>
    <ligand>
        <name>Mg(2+)</name>
        <dbReference type="ChEBI" id="CHEBI:18420"/>
        <label>1</label>
    </ligand>
</feature>
<dbReference type="SUPFAM" id="SSF56219">
    <property type="entry name" value="DNase I-like"/>
    <property type="match status" value="1"/>
</dbReference>
<evidence type="ECO:0000256" key="3">
    <source>
        <dbReference type="ARBA" id="ARBA00022801"/>
    </source>
</evidence>